<accession>A0ABR1VF01</accession>
<keyword evidence="5" id="KW-1185">Reference proteome</keyword>
<gene>
    <name evidence="4" type="ORF">PG994_006413</name>
</gene>
<dbReference type="PANTHER" id="PTHR43400:SF10">
    <property type="entry name" value="3-OXOSTEROID 1-DEHYDROGENASE"/>
    <property type="match status" value="1"/>
</dbReference>
<feature type="region of interest" description="Disordered" evidence="3">
    <location>
        <begin position="297"/>
        <end position="340"/>
    </location>
</feature>
<dbReference type="Gene3D" id="3.50.50.60">
    <property type="entry name" value="FAD/NAD(P)-binding domain"/>
    <property type="match status" value="1"/>
</dbReference>
<evidence type="ECO:0000313" key="4">
    <source>
        <dbReference type="EMBL" id="KAK8069797.1"/>
    </source>
</evidence>
<dbReference type="Gene3D" id="3.90.700.10">
    <property type="entry name" value="Succinate dehydrogenase/fumarate reductase flavoprotein, catalytic domain"/>
    <property type="match status" value="1"/>
</dbReference>
<dbReference type="InterPro" id="IPR027477">
    <property type="entry name" value="Succ_DH/fumarate_Rdtase_cat_sf"/>
</dbReference>
<evidence type="ECO:0000256" key="3">
    <source>
        <dbReference type="SAM" id="MobiDB-lite"/>
    </source>
</evidence>
<evidence type="ECO:0000313" key="5">
    <source>
        <dbReference type="Proteomes" id="UP001480595"/>
    </source>
</evidence>
<evidence type="ECO:0000256" key="1">
    <source>
        <dbReference type="ARBA" id="ARBA00001974"/>
    </source>
</evidence>
<keyword evidence="2" id="KW-0274">FAD</keyword>
<evidence type="ECO:0000256" key="2">
    <source>
        <dbReference type="ARBA" id="ARBA00022827"/>
    </source>
</evidence>
<comment type="cofactor">
    <cofactor evidence="1">
        <name>FAD</name>
        <dbReference type="ChEBI" id="CHEBI:57692"/>
    </cofactor>
</comment>
<reference evidence="4 5" key="1">
    <citation type="submission" date="2023-01" db="EMBL/GenBank/DDBJ databases">
        <title>Analysis of 21 Apiospora genomes using comparative genomics revels a genus with tremendous synthesis potential of carbohydrate active enzymes and secondary metabolites.</title>
        <authorList>
            <person name="Sorensen T."/>
        </authorList>
    </citation>
    <scope>NUCLEOTIDE SEQUENCE [LARGE SCALE GENOMIC DNA]</scope>
    <source>
        <strain evidence="4 5">CBS 135458</strain>
    </source>
</reference>
<name>A0ABR1VF01_9PEZI</name>
<proteinExistence type="predicted"/>
<comment type="caution">
    <text evidence="4">The sequence shown here is derived from an EMBL/GenBank/DDBJ whole genome shotgun (WGS) entry which is preliminary data.</text>
</comment>
<organism evidence="4 5">
    <name type="scientific">Apiospora phragmitis</name>
    <dbReference type="NCBI Taxonomy" id="2905665"/>
    <lineage>
        <taxon>Eukaryota</taxon>
        <taxon>Fungi</taxon>
        <taxon>Dikarya</taxon>
        <taxon>Ascomycota</taxon>
        <taxon>Pezizomycotina</taxon>
        <taxon>Sordariomycetes</taxon>
        <taxon>Xylariomycetidae</taxon>
        <taxon>Amphisphaeriales</taxon>
        <taxon>Apiosporaceae</taxon>
        <taxon>Apiospora</taxon>
    </lineage>
</organism>
<sequence>MGKDTNNIEYDIIVIGSGLAGICTALEALEHDETLSVLLIDDAGKHAHPEPPGVGDLDALIGKTNNAETREWLKQHRDAFVRDISPGRLSSCMAWPFRKERAATEAASEALLKHSKTAPAGLLPLLEYRPACRAVRLVLGCDDDGARKLLAEKGTKNTKTVTGVECEVLPPIYLALKRCLHLNRWISRHTTSIIDIPKMPAKRILFRARLGVVLATGDPSSEATWPASIAWKSRRGRRRRLRSCRWPARTCVALRSPTRTGRRFAAEDMEGKAFSRELGRKAGGEAFLILDARQWAAATKKPQPKQGQEEKKKKKTFPSVKWKRDQQQQQRQHRHQKAKKLDRLAHKIGVDADGLGKAVSEYNEAIRAGREDAFRKKPEHCRTALEKAPFYALDISLPRGRSPTPRRRPRVVGFIRVDEESGLVLDDDNDDDENEGGHVVIGGLYAAGTYSISGSVSGGSDGAVYPLDEKIKNDGLDDIAANVRSGRRAGRHAAAAASRKHDTLSNGEEGNGQEVEECATNNQ</sequence>
<dbReference type="Proteomes" id="UP001480595">
    <property type="component" value="Unassembled WGS sequence"/>
</dbReference>
<dbReference type="RefSeq" id="XP_066717091.1">
    <property type="nucleotide sequence ID" value="XM_066857822.1"/>
</dbReference>
<dbReference type="SUPFAM" id="SSF51905">
    <property type="entry name" value="FAD/NAD(P)-binding domain"/>
    <property type="match status" value="1"/>
</dbReference>
<dbReference type="SUPFAM" id="SSF56425">
    <property type="entry name" value="Succinate dehydrogenase/fumarate reductase flavoprotein, catalytic domain"/>
    <property type="match status" value="1"/>
</dbReference>
<dbReference type="InterPro" id="IPR050315">
    <property type="entry name" value="FAD-oxidoreductase_2"/>
</dbReference>
<keyword evidence="2" id="KW-0285">Flavoprotein</keyword>
<feature type="region of interest" description="Disordered" evidence="3">
    <location>
        <begin position="487"/>
        <end position="523"/>
    </location>
</feature>
<dbReference type="PANTHER" id="PTHR43400">
    <property type="entry name" value="FUMARATE REDUCTASE"/>
    <property type="match status" value="1"/>
</dbReference>
<protein>
    <submittedName>
        <fullName evidence="4">FAD binding domain-containing protein</fullName>
    </submittedName>
</protein>
<dbReference type="EMBL" id="JAQQWL010000006">
    <property type="protein sequence ID" value="KAK8069797.1"/>
    <property type="molecule type" value="Genomic_DNA"/>
</dbReference>
<dbReference type="GeneID" id="92090885"/>
<dbReference type="InterPro" id="IPR036188">
    <property type="entry name" value="FAD/NAD-bd_sf"/>
</dbReference>